<dbReference type="SUPFAM" id="SSF51905">
    <property type="entry name" value="FAD/NAD(P)-binding domain"/>
    <property type="match status" value="1"/>
</dbReference>
<dbReference type="Pfam" id="PF00890">
    <property type="entry name" value="FAD_binding_2"/>
    <property type="match status" value="1"/>
</dbReference>
<sequence length="582" mass="62017">MADPIRCDAGAASRRRFMQQAGAGSAAVAAATLGLGTQEADAATAPAFDATYDVVVAGSGAGGLASALFARWQGNSAVILEKAGSIGGTTAKAAFWYWVPNNEAMKKAGIADPKPDFLKYVARLSNPQGYDPNHPRYGFSQWEYDMCAAFYDSASPAAELLASKGALPYRHVAEVPDYFAELPEDKAPKGRVLVPRDAIASMSDGGLVAVRTMSTKARQEGIPIRTGMRVTKILQDKTGRVIGVEAKDELDATVRLRARKAVIFATGGFTHNVELRKNFLNGPIYGGCAAPSNEGDFVALAGPLGAQLRNMNYAWTCPIPLEKAVAKDGSISGMFSVAGDSMLFVNKYGQRNVNEKLQYNELAQTFFEWDGAKAEYPNLVRIAIWDQRSQQHSASAEYGRLIVPPGTDDRHVIKGATLPELARAIDERLAKYAGVTGGAKLAPEFLPNLQAAIARFNQFAKTGKDLDFHRGERVVEQLFNGDVKEEPGRSNPTMWPLAESGPYYAALVVAGTLDTKGGPKTDTNGRVLDGRDQPIPGLYGVGNCVASASGRAYWAGGATLGPIIAFAYRAANAAHAESRSAA</sequence>
<accession>A0ABP8I1F4</accession>
<evidence type="ECO:0000313" key="6">
    <source>
        <dbReference type="EMBL" id="GAA4349398.1"/>
    </source>
</evidence>
<evidence type="ECO:0000256" key="4">
    <source>
        <dbReference type="ARBA" id="ARBA00023002"/>
    </source>
</evidence>
<dbReference type="PROSITE" id="PS51318">
    <property type="entry name" value="TAT"/>
    <property type="match status" value="1"/>
</dbReference>
<keyword evidence="4" id="KW-0560">Oxidoreductase</keyword>
<evidence type="ECO:0000256" key="1">
    <source>
        <dbReference type="ARBA" id="ARBA00001974"/>
    </source>
</evidence>
<dbReference type="PANTHER" id="PTHR43400:SF10">
    <property type="entry name" value="3-OXOSTEROID 1-DEHYDROGENASE"/>
    <property type="match status" value="1"/>
</dbReference>
<dbReference type="InterPro" id="IPR027477">
    <property type="entry name" value="Succ_DH/fumarate_Rdtase_cat_sf"/>
</dbReference>
<reference evidence="7" key="1">
    <citation type="journal article" date="2019" name="Int. J. Syst. Evol. Microbiol.">
        <title>The Global Catalogue of Microorganisms (GCM) 10K type strain sequencing project: providing services to taxonomists for standard genome sequencing and annotation.</title>
        <authorList>
            <consortium name="The Broad Institute Genomics Platform"/>
            <consortium name="The Broad Institute Genome Sequencing Center for Infectious Disease"/>
            <person name="Wu L."/>
            <person name="Ma J."/>
        </authorList>
    </citation>
    <scope>NUCLEOTIDE SEQUENCE [LARGE SCALE GENOMIC DNA]</scope>
    <source>
        <strain evidence="7">JCM 17804</strain>
    </source>
</reference>
<dbReference type="InterPro" id="IPR019546">
    <property type="entry name" value="TAT_signal_bac_arc"/>
</dbReference>
<dbReference type="RefSeq" id="WP_345539644.1">
    <property type="nucleotide sequence ID" value="NZ_BAABGJ010000059.1"/>
</dbReference>
<dbReference type="SUPFAM" id="SSF56425">
    <property type="entry name" value="Succinate dehydrogenase/fumarate reductase flavoprotein, catalytic domain"/>
    <property type="match status" value="1"/>
</dbReference>
<evidence type="ECO:0000313" key="7">
    <source>
        <dbReference type="Proteomes" id="UP001500975"/>
    </source>
</evidence>
<proteinExistence type="predicted"/>
<dbReference type="EMBL" id="BAABGJ010000059">
    <property type="protein sequence ID" value="GAA4349398.1"/>
    <property type="molecule type" value="Genomic_DNA"/>
</dbReference>
<dbReference type="InterPro" id="IPR003953">
    <property type="entry name" value="FAD-dep_OxRdtase_2_FAD-bd"/>
</dbReference>
<keyword evidence="3" id="KW-0274">FAD</keyword>
<keyword evidence="2" id="KW-0285">Flavoprotein</keyword>
<comment type="caution">
    <text evidence="6">The sequence shown here is derived from an EMBL/GenBank/DDBJ whole genome shotgun (WGS) entry which is preliminary data.</text>
</comment>
<dbReference type="InterPro" id="IPR036188">
    <property type="entry name" value="FAD/NAD-bd_sf"/>
</dbReference>
<evidence type="ECO:0000259" key="5">
    <source>
        <dbReference type="Pfam" id="PF00890"/>
    </source>
</evidence>
<dbReference type="InterPro" id="IPR050315">
    <property type="entry name" value="FAD-oxidoreductase_2"/>
</dbReference>
<feature type="domain" description="FAD-dependent oxidoreductase 2 FAD-binding" evidence="5">
    <location>
        <begin position="53"/>
        <end position="560"/>
    </location>
</feature>
<gene>
    <name evidence="6" type="ORF">GCM10023165_36080</name>
</gene>
<evidence type="ECO:0000256" key="3">
    <source>
        <dbReference type="ARBA" id="ARBA00022827"/>
    </source>
</evidence>
<organism evidence="6 7">
    <name type="scientific">Variovorax defluvii</name>
    <dbReference type="NCBI Taxonomy" id="913761"/>
    <lineage>
        <taxon>Bacteria</taxon>
        <taxon>Pseudomonadati</taxon>
        <taxon>Pseudomonadota</taxon>
        <taxon>Betaproteobacteria</taxon>
        <taxon>Burkholderiales</taxon>
        <taxon>Comamonadaceae</taxon>
        <taxon>Variovorax</taxon>
    </lineage>
</organism>
<dbReference type="NCBIfam" id="TIGR01409">
    <property type="entry name" value="TAT_signal_seq"/>
    <property type="match status" value="1"/>
</dbReference>
<name>A0ABP8I1F4_9BURK</name>
<protein>
    <submittedName>
        <fullName evidence="6">FAD-dependent oxidoreductase</fullName>
    </submittedName>
</protein>
<dbReference type="InterPro" id="IPR006311">
    <property type="entry name" value="TAT_signal"/>
</dbReference>
<comment type="cofactor">
    <cofactor evidence="1">
        <name>FAD</name>
        <dbReference type="ChEBI" id="CHEBI:57692"/>
    </cofactor>
</comment>
<dbReference type="Proteomes" id="UP001500975">
    <property type="component" value="Unassembled WGS sequence"/>
</dbReference>
<keyword evidence="7" id="KW-1185">Reference proteome</keyword>
<dbReference type="PANTHER" id="PTHR43400">
    <property type="entry name" value="FUMARATE REDUCTASE"/>
    <property type="match status" value="1"/>
</dbReference>
<dbReference type="Gene3D" id="3.90.700.10">
    <property type="entry name" value="Succinate dehydrogenase/fumarate reductase flavoprotein, catalytic domain"/>
    <property type="match status" value="1"/>
</dbReference>
<dbReference type="Gene3D" id="3.50.50.60">
    <property type="entry name" value="FAD/NAD(P)-binding domain"/>
    <property type="match status" value="1"/>
</dbReference>
<evidence type="ECO:0000256" key="2">
    <source>
        <dbReference type="ARBA" id="ARBA00022630"/>
    </source>
</evidence>